<evidence type="ECO:0008006" key="4">
    <source>
        <dbReference type="Google" id="ProtNLM"/>
    </source>
</evidence>
<evidence type="ECO:0000313" key="3">
    <source>
        <dbReference type="Proteomes" id="UP000182034"/>
    </source>
</evidence>
<dbReference type="Proteomes" id="UP000182034">
    <property type="component" value="Unassembled WGS sequence"/>
</dbReference>
<gene>
    <name evidence="2" type="ORF">SAMN05216324_12350</name>
</gene>
<feature type="compositionally biased region" description="Polar residues" evidence="1">
    <location>
        <begin position="200"/>
        <end position="210"/>
    </location>
</feature>
<dbReference type="EMBL" id="FPKW01000023">
    <property type="protein sequence ID" value="SFZ96669.1"/>
    <property type="molecule type" value="Genomic_DNA"/>
</dbReference>
<dbReference type="SUPFAM" id="SSF88874">
    <property type="entry name" value="Receptor-binding domain of short tail fibre protein gp12"/>
    <property type="match status" value="1"/>
</dbReference>
<organism evidence="2 3">
    <name type="scientific">Chryseobacterium limigenitum</name>
    <dbReference type="NCBI Taxonomy" id="1612149"/>
    <lineage>
        <taxon>Bacteria</taxon>
        <taxon>Pseudomonadati</taxon>
        <taxon>Bacteroidota</taxon>
        <taxon>Flavobacteriia</taxon>
        <taxon>Flavobacteriales</taxon>
        <taxon>Weeksellaceae</taxon>
        <taxon>Chryseobacterium group</taxon>
        <taxon>Chryseobacterium</taxon>
    </lineage>
</organism>
<sequence>MKNLLLYIILILGISNKIKAQVGIGTPNPSTNSVLEVSSTNKGVLLMRNNIINIISPAPLSTHVKGIITYNLSNSNDVSEGLYQNNGIRWDKVSYDYPYGTISNSFATADNNGWYLLNGRAVSSLPANVQARAVSLGFTANLPNTDDRFIKTKDTSEALALLSGSSTIALAQNNLPSVVFTGSTNSAGDHSHTYTDRGAGTTTNSSNGAVNVNPEADDTAGTYTTEASGAHTHTVSFSSGGSSQPINVTPSYLVTNVFIYLGN</sequence>
<evidence type="ECO:0000313" key="2">
    <source>
        <dbReference type="EMBL" id="SFZ96669.1"/>
    </source>
</evidence>
<dbReference type="RefSeq" id="WP_072412554.1">
    <property type="nucleotide sequence ID" value="NZ_FPKW01000023.1"/>
</dbReference>
<name>A0A1K2IW73_9FLAO</name>
<reference evidence="3" key="1">
    <citation type="submission" date="2016-10" db="EMBL/GenBank/DDBJ databases">
        <authorList>
            <person name="Varghese N."/>
            <person name="Submissions S."/>
        </authorList>
    </citation>
    <scope>NUCLEOTIDE SEQUENCE [LARGE SCALE GENOMIC DNA]</scope>
    <source>
        <strain evidence="3">SUR2</strain>
    </source>
</reference>
<dbReference type="STRING" id="1612149.SAMN05216324_12350"/>
<evidence type="ECO:0000256" key="1">
    <source>
        <dbReference type="SAM" id="MobiDB-lite"/>
    </source>
</evidence>
<keyword evidence="3" id="KW-1185">Reference proteome</keyword>
<dbReference type="OrthoDB" id="1159290at2"/>
<feature type="region of interest" description="Disordered" evidence="1">
    <location>
        <begin position="197"/>
        <end position="223"/>
    </location>
</feature>
<accession>A0A1K2IW73</accession>
<protein>
    <recommendedName>
        <fullName evidence="4">Microcystin-dependent protein</fullName>
    </recommendedName>
</protein>
<proteinExistence type="predicted"/>
<dbReference type="AlphaFoldDB" id="A0A1K2IW73"/>